<evidence type="ECO:0000259" key="1">
    <source>
        <dbReference type="Pfam" id="PF09378"/>
    </source>
</evidence>
<dbReference type="InterPro" id="IPR018538">
    <property type="entry name" value="HerA_barrel_dom"/>
</dbReference>
<proteinExistence type="predicted"/>
<feature type="non-terminal residue" evidence="2">
    <location>
        <position position="1"/>
    </location>
</feature>
<dbReference type="AlphaFoldDB" id="A0A381WK77"/>
<feature type="non-terminal residue" evidence="2">
    <location>
        <position position="157"/>
    </location>
</feature>
<feature type="domain" description="Helicase HerA barrel" evidence="1">
    <location>
        <begin position="9"/>
        <end position="62"/>
    </location>
</feature>
<dbReference type="InterPro" id="IPR008571">
    <property type="entry name" value="HerA-like"/>
</dbReference>
<reference evidence="2" key="1">
    <citation type="submission" date="2018-05" db="EMBL/GenBank/DDBJ databases">
        <authorList>
            <person name="Lanie J.A."/>
            <person name="Ng W.-L."/>
            <person name="Kazmierczak K.M."/>
            <person name="Andrzejewski T.M."/>
            <person name="Davidsen T.M."/>
            <person name="Wayne K.J."/>
            <person name="Tettelin H."/>
            <person name="Glass J.I."/>
            <person name="Rusch D."/>
            <person name="Podicherti R."/>
            <person name="Tsui H.-C.T."/>
            <person name="Winkler M.E."/>
        </authorList>
    </citation>
    <scope>NUCLEOTIDE SEQUENCE</scope>
</reference>
<protein>
    <recommendedName>
        <fullName evidence="1">Helicase HerA barrel domain-containing protein</fullName>
    </recommendedName>
</protein>
<dbReference type="EMBL" id="UINC01012013">
    <property type="protein sequence ID" value="SVA52701.1"/>
    <property type="molecule type" value="Genomic_DNA"/>
</dbReference>
<sequence length="157" mass="16788">MESRIAALGMVLDGSLSQGVEVRLDPSASVEEVKVGAFVTIQGDNNNFFGVVTDVSLGTTDPRLKHTPPPVDNPFIAQVMSGTVAYGTISVLPNLIMPAVMGDGQQGPSAAKTIPPHFSRAYVASQRDVEAVFGKEDQRHFWIGSPLDIEHKLCVDL</sequence>
<organism evidence="2">
    <name type="scientific">marine metagenome</name>
    <dbReference type="NCBI Taxonomy" id="408172"/>
    <lineage>
        <taxon>unclassified sequences</taxon>
        <taxon>metagenomes</taxon>
        <taxon>ecological metagenomes</taxon>
    </lineage>
</organism>
<dbReference type="Pfam" id="PF09378">
    <property type="entry name" value="HAS-barrel"/>
    <property type="match status" value="1"/>
</dbReference>
<dbReference type="PANTHER" id="PTHR42957">
    <property type="entry name" value="HELICASE MJ1565-RELATED"/>
    <property type="match status" value="1"/>
</dbReference>
<evidence type="ECO:0000313" key="2">
    <source>
        <dbReference type="EMBL" id="SVA52701.1"/>
    </source>
</evidence>
<name>A0A381WK77_9ZZZZ</name>
<gene>
    <name evidence="2" type="ORF">METZ01_LOCUS105555</name>
</gene>
<accession>A0A381WK77</accession>
<dbReference type="PANTHER" id="PTHR42957:SF1">
    <property type="entry name" value="HELICASE MJ1565-RELATED"/>
    <property type="match status" value="1"/>
</dbReference>